<protein>
    <submittedName>
        <fullName evidence="2">Uncharacterized protein</fullName>
    </submittedName>
</protein>
<gene>
    <name evidence="2" type="ORF">ACHHYP_04560</name>
</gene>
<dbReference type="AlphaFoldDB" id="A0A1V9Z0R1"/>
<keyword evidence="3" id="KW-1185">Reference proteome</keyword>
<sequence>MATPPQARTSGGVARVKSVAFLQSAMASEDDVTPELLQRLQRSCSIRRSNSTPECTCDVVCDGSCIGRQQEAREDNDVGDSSDEEDGDTASGDEEDDDATAGDEQKKSLNAATTNAEDAGDQGIDVDDLPKEFECKRPVAAPLPSLQAAPTVPSPAEIPKQRSRSHPPALIEYLWHGEPLGLEICRSRSKYGSSPFNQPRYVLRWKHGPIGITFGIEKATRQVYIKRVNRDVGNVHPGFLLVFANGVVVSERNFDAVMTDLKRNHDAGREQTLEFIPPPPPPMARLLTGDGPLARVGVNAYYELMLVGDTRALYLSLPEIQHALQTAPRPTRLTFCFNPAAHDVLAAQMAPRKADKAGVQFDNKVVAAAALAAVICL</sequence>
<comment type="caution">
    <text evidence="2">The sequence shown here is derived from an EMBL/GenBank/DDBJ whole genome shotgun (WGS) entry which is preliminary data.</text>
</comment>
<feature type="region of interest" description="Disordered" evidence="1">
    <location>
        <begin position="145"/>
        <end position="165"/>
    </location>
</feature>
<evidence type="ECO:0000313" key="2">
    <source>
        <dbReference type="EMBL" id="OQR91575.1"/>
    </source>
</evidence>
<dbReference type="Proteomes" id="UP000243579">
    <property type="component" value="Unassembled WGS sequence"/>
</dbReference>
<name>A0A1V9Z0R1_ACHHY</name>
<organism evidence="2 3">
    <name type="scientific">Achlya hypogyna</name>
    <name type="common">Oomycete</name>
    <name type="synonym">Protoachlya hypogyna</name>
    <dbReference type="NCBI Taxonomy" id="1202772"/>
    <lineage>
        <taxon>Eukaryota</taxon>
        <taxon>Sar</taxon>
        <taxon>Stramenopiles</taxon>
        <taxon>Oomycota</taxon>
        <taxon>Saprolegniomycetes</taxon>
        <taxon>Saprolegniales</taxon>
        <taxon>Achlyaceae</taxon>
        <taxon>Achlya</taxon>
    </lineage>
</organism>
<proteinExistence type="predicted"/>
<dbReference type="OrthoDB" id="76000at2759"/>
<evidence type="ECO:0000313" key="3">
    <source>
        <dbReference type="Proteomes" id="UP000243579"/>
    </source>
</evidence>
<evidence type="ECO:0000256" key="1">
    <source>
        <dbReference type="SAM" id="MobiDB-lite"/>
    </source>
</evidence>
<dbReference type="EMBL" id="JNBR01000515">
    <property type="protein sequence ID" value="OQR91575.1"/>
    <property type="molecule type" value="Genomic_DNA"/>
</dbReference>
<feature type="compositionally biased region" description="Acidic residues" evidence="1">
    <location>
        <begin position="77"/>
        <end position="101"/>
    </location>
</feature>
<feature type="compositionally biased region" description="Acidic residues" evidence="1">
    <location>
        <begin position="118"/>
        <end position="127"/>
    </location>
</feature>
<accession>A0A1V9Z0R1</accession>
<reference evidence="2 3" key="1">
    <citation type="journal article" date="2014" name="Genome Biol. Evol.">
        <title>The secreted proteins of Achlya hypogyna and Thraustotheca clavata identify the ancestral oomycete secretome and reveal gene acquisitions by horizontal gene transfer.</title>
        <authorList>
            <person name="Misner I."/>
            <person name="Blouin N."/>
            <person name="Leonard G."/>
            <person name="Richards T.A."/>
            <person name="Lane C.E."/>
        </authorList>
    </citation>
    <scope>NUCLEOTIDE SEQUENCE [LARGE SCALE GENOMIC DNA]</scope>
    <source>
        <strain evidence="2 3">ATCC 48635</strain>
    </source>
</reference>
<feature type="region of interest" description="Disordered" evidence="1">
    <location>
        <begin position="69"/>
        <end position="127"/>
    </location>
</feature>